<evidence type="ECO:0000256" key="5">
    <source>
        <dbReference type="ARBA" id="ARBA00023242"/>
    </source>
</evidence>
<protein>
    <recommendedName>
        <fullName evidence="7">WRKY domain-containing protein</fullName>
    </recommendedName>
</protein>
<dbReference type="GO" id="GO:0043565">
    <property type="term" value="F:sequence-specific DNA binding"/>
    <property type="evidence" value="ECO:0007669"/>
    <property type="project" value="InterPro"/>
</dbReference>
<keyword evidence="3" id="KW-0238">DNA-binding</keyword>
<dbReference type="OMA" id="TRHNANF"/>
<dbReference type="InterPro" id="IPR036576">
    <property type="entry name" value="WRKY_dom_sf"/>
</dbReference>
<reference evidence="8" key="1">
    <citation type="journal article" date="2008" name="BMC Genomics">
        <title>A conifer genomics resource of 200,000 spruce (Picea spp.) ESTs and 6,464 high-quality, sequence-finished full-length cDNAs for Sitka spruce (Picea sitchensis).</title>
        <authorList>
            <person name="Ralph S.G."/>
            <person name="Chun H.J."/>
            <person name="Kolosova N."/>
            <person name="Cooper D."/>
            <person name="Oddy C."/>
            <person name="Ritland C.E."/>
            <person name="Kirkpatrick R."/>
            <person name="Moore R."/>
            <person name="Barber S."/>
            <person name="Holt R.A."/>
            <person name="Jones S.J."/>
            <person name="Marra M.A."/>
            <person name="Douglas C.J."/>
            <person name="Ritland K."/>
            <person name="Bohlmann J."/>
        </authorList>
    </citation>
    <scope>NUCLEOTIDE SEQUENCE</scope>
    <source>
        <tissue evidence="8">Bark</tissue>
    </source>
</reference>
<evidence type="ECO:0000256" key="1">
    <source>
        <dbReference type="ARBA" id="ARBA00004123"/>
    </source>
</evidence>
<evidence type="ECO:0000256" key="3">
    <source>
        <dbReference type="ARBA" id="ARBA00023125"/>
    </source>
</evidence>
<dbReference type="InterPro" id="IPR044810">
    <property type="entry name" value="WRKY_plant"/>
</dbReference>
<evidence type="ECO:0000256" key="6">
    <source>
        <dbReference type="SAM" id="MobiDB-lite"/>
    </source>
</evidence>
<dbReference type="PROSITE" id="PS51257">
    <property type="entry name" value="PROKAR_LIPOPROTEIN"/>
    <property type="match status" value="1"/>
</dbReference>
<dbReference type="SUPFAM" id="SSF118290">
    <property type="entry name" value="WRKY DNA-binding domain"/>
    <property type="match status" value="1"/>
</dbReference>
<evidence type="ECO:0000313" key="8">
    <source>
        <dbReference type="EMBL" id="ABK25866.1"/>
    </source>
</evidence>
<feature type="compositionally biased region" description="Polar residues" evidence="6">
    <location>
        <begin position="88"/>
        <end position="98"/>
    </location>
</feature>
<keyword evidence="4" id="KW-0804">Transcription</keyword>
<sequence length="324" mass="36851">MSARMKIDSATRHNANFFQYSSGGYACPSDDLVFSPNSLVQRPVSWVDTNLMNPDLSSTANSSCFPRINGGINGLSSSKTHSPPAPSHSLTEFMQTQSRAHDQGKNEHVNSMKNIQQQQQQDQMNQTTGNPNIWKPSWLSQTTTSDKEEAVQRRDFNVPGGFPESNSSGDTQARLSAMRGFTGLEGQYFPAVREEHNKGISESERLQLGENDGGNVKDNRSRSRGKLEKRIRRPRYAFQTRSQVDILDDGYRWRKYGQKSVKNNLYPRSYYRCTHQTCSVKKQVQRLSRDPEIVVTTYEGIHMHPSEKSMESFDHILNQMQFLS</sequence>
<feature type="domain" description="WRKY" evidence="7">
    <location>
        <begin position="242"/>
        <end position="307"/>
    </location>
</feature>
<dbReference type="GO" id="GO:0003700">
    <property type="term" value="F:DNA-binding transcription factor activity"/>
    <property type="evidence" value="ECO:0007669"/>
    <property type="project" value="InterPro"/>
</dbReference>
<comment type="subcellular location">
    <subcellularLocation>
        <location evidence="1">Nucleus</location>
    </subcellularLocation>
</comment>
<proteinExistence type="evidence at transcript level"/>
<feature type="region of interest" description="Disordered" evidence="6">
    <location>
        <begin position="196"/>
        <end position="230"/>
    </location>
</feature>
<feature type="compositionally biased region" description="Basic and acidic residues" evidence="6">
    <location>
        <begin position="215"/>
        <end position="228"/>
    </location>
</feature>
<accession>A9NZ05</accession>
<dbReference type="Gene3D" id="2.20.25.80">
    <property type="entry name" value="WRKY domain"/>
    <property type="match status" value="1"/>
</dbReference>
<evidence type="ECO:0000256" key="4">
    <source>
        <dbReference type="ARBA" id="ARBA00023163"/>
    </source>
</evidence>
<dbReference type="GO" id="GO:0005634">
    <property type="term" value="C:nucleus"/>
    <property type="evidence" value="ECO:0007669"/>
    <property type="project" value="UniProtKB-SubCell"/>
</dbReference>
<evidence type="ECO:0000256" key="2">
    <source>
        <dbReference type="ARBA" id="ARBA00023015"/>
    </source>
</evidence>
<dbReference type="PANTHER" id="PTHR31221">
    <property type="entry name" value="WRKY TRANSCRIPTION FACTOR PROTEIN 1-RELATED"/>
    <property type="match status" value="1"/>
</dbReference>
<evidence type="ECO:0000259" key="7">
    <source>
        <dbReference type="PROSITE" id="PS50811"/>
    </source>
</evidence>
<dbReference type="PROSITE" id="PS50811">
    <property type="entry name" value="WRKY"/>
    <property type="match status" value="1"/>
</dbReference>
<organism evidence="8">
    <name type="scientific">Picea sitchensis</name>
    <name type="common">Sitka spruce</name>
    <name type="synonym">Pinus sitchensis</name>
    <dbReference type="NCBI Taxonomy" id="3332"/>
    <lineage>
        <taxon>Eukaryota</taxon>
        <taxon>Viridiplantae</taxon>
        <taxon>Streptophyta</taxon>
        <taxon>Embryophyta</taxon>
        <taxon>Tracheophyta</taxon>
        <taxon>Spermatophyta</taxon>
        <taxon>Pinopsida</taxon>
        <taxon>Pinidae</taxon>
        <taxon>Conifers I</taxon>
        <taxon>Pinales</taxon>
        <taxon>Pinaceae</taxon>
        <taxon>Picea</taxon>
    </lineage>
</organism>
<dbReference type="InterPro" id="IPR003657">
    <property type="entry name" value="WRKY_dom"/>
</dbReference>
<feature type="compositionally biased region" description="Basic and acidic residues" evidence="6">
    <location>
        <begin position="99"/>
        <end position="110"/>
    </location>
</feature>
<dbReference type="Pfam" id="PF03106">
    <property type="entry name" value="WRKY"/>
    <property type="match status" value="1"/>
</dbReference>
<dbReference type="PANTHER" id="PTHR31221:SF83">
    <property type="entry name" value="WRKY TRANSCRIPTION FACTOR 75-RELATED"/>
    <property type="match status" value="1"/>
</dbReference>
<dbReference type="EMBL" id="EF086608">
    <property type="protein sequence ID" value="ABK25866.1"/>
    <property type="molecule type" value="mRNA"/>
</dbReference>
<keyword evidence="5" id="KW-0539">Nucleus</keyword>
<keyword evidence="2" id="KW-0805">Transcription regulation</keyword>
<dbReference type="FunFam" id="2.20.25.80:FF:000003">
    <property type="entry name" value="WRKY transcription factor 57"/>
    <property type="match status" value="1"/>
</dbReference>
<name>A9NZ05_PICSI</name>
<feature type="compositionally biased region" description="Low complexity" evidence="6">
    <location>
        <begin position="116"/>
        <end position="126"/>
    </location>
</feature>
<feature type="region of interest" description="Disordered" evidence="6">
    <location>
        <begin position="74"/>
        <end position="150"/>
    </location>
</feature>
<feature type="compositionally biased region" description="Basic and acidic residues" evidence="6">
    <location>
        <begin position="196"/>
        <end position="207"/>
    </location>
</feature>
<dbReference type="AlphaFoldDB" id="A9NZ05"/>
<dbReference type="SMART" id="SM00774">
    <property type="entry name" value="WRKY"/>
    <property type="match status" value="1"/>
</dbReference>